<dbReference type="RefSeq" id="WP_146651583.1">
    <property type="nucleotide sequence ID" value="NZ_CP012333.1"/>
</dbReference>
<organism evidence="1 2">
    <name type="scientific">Labilithrix luteola</name>
    <dbReference type="NCBI Taxonomy" id="1391654"/>
    <lineage>
        <taxon>Bacteria</taxon>
        <taxon>Pseudomonadati</taxon>
        <taxon>Myxococcota</taxon>
        <taxon>Polyangia</taxon>
        <taxon>Polyangiales</taxon>
        <taxon>Labilitrichaceae</taxon>
        <taxon>Labilithrix</taxon>
    </lineage>
</organism>
<gene>
    <name evidence="1" type="ORF">AKJ09_06925</name>
</gene>
<sequence length="68" mass="7296">MRAIAETIGQGIGVPAKSVPAAEAAAHFGWMSMVVGVDNRASSKATRELLGWKPEQPGLLDDMRAHYF</sequence>
<dbReference type="Proteomes" id="UP000064967">
    <property type="component" value="Chromosome"/>
</dbReference>
<dbReference type="STRING" id="1391654.AKJ09_06925"/>
<protein>
    <submittedName>
        <fullName evidence="1">Putative dyhydroflavanol-4-reductase</fullName>
    </submittedName>
</protein>
<proteinExistence type="predicted"/>
<dbReference type="KEGG" id="llu:AKJ09_06925"/>
<evidence type="ECO:0000313" key="1">
    <source>
        <dbReference type="EMBL" id="AKV00262.1"/>
    </source>
</evidence>
<reference evidence="1 2" key="1">
    <citation type="submission" date="2015-08" db="EMBL/GenBank/DDBJ databases">
        <authorList>
            <person name="Babu N.S."/>
            <person name="Beckwith C.J."/>
            <person name="Beseler K.G."/>
            <person name="Brison A."/>
            <person name="Carone J.V."/>
            <person name="Caskin T.P."/>
            <person name="Diamond M."/>
            <person name="Durham M.E."/>
            <person name="Foxe J.M."/>
            <person name="Go M."/>
            <person name="Henderson B.A."/>
            <person name="Jones I.B."/>
            <person name="McGettigan J.A."/>
            <person name="Micheletti S.J."/>
            <person name="Nasrallah M.E."/>
            <person name="Ortiz D."/>
            <person name="Piller C.R."/>
            <person name="Privatt S.R."/>
            <person name="Schneider S.L."/>
            <person name="Sharp S."/>
            <person name="Smith T.C."/>
            <person name="Stanton J.D."/>
            <person name="Ullery H.E."/>
            <person name="Wilson R.J."/>
            <person name="Serrano M.G."/>
            <person name="Buck G."/>
            <person name="Lee V."/>
            <person name="Wang Y."/>
            <person name="Carvalho R."/>
            <person name="Voegtly L."/>
            <person name="Shi R."/>
            <person name="Duckworth R."/>
            <person name="Johnson A."/>
            <person name="Loviza R."/>
            <person name="Walstead R."/>
            <person name="Shah Z."/>
            <person name="Kiflezghi M."/>
            <person name="Wade K."/>
            <person name="Ball S.L."/>
            <person name="Bradley K.W."/>
            <person name="Asai D.J."/>
            <person name="Bowman C.A."/>
            <person name="Russell D.A."/>
            <person name="Pope W.H."/>
            <person name="Jacobs-Sera D."/>
            <person name="Hendrix R.W."/>
            <person name="Hatfull G.F."/>
        </authorList>
    </citation>
    <scope>NUCLEOTIDE SEQUENCE [LARGE SCALE GENOMIC DNA]</scope>
    <source>
        <strain evidence="1 2">DSM 27648</strain>
    </source>
</reference>
<name>A0A0K1Q3Q1_9BACT</name>
<dbReference type="EMBL" id="CP012333">
    <property type="protein sequence ID" value="AKV00262.1"/>
    <property type="molecule type" value="Genomic_DNA"/>
</dbReference>
<dbReference type="OrthoDB" id="9814124at2"/>
<accession>A0A0K1Q3Q1</accession>
<dbReference type="AlphaFoldDB" id="A0A0K1Q3Q1"/>
<evidence type="ECO:0000313" key="2">
    <source>
        <dbReference type="Proteomes" id="UP000064967"/>
    </source>
</evidence>
<keyword evidence="2" id="KW-1185">Reference proteome</keyword>